<name>A0A0V1B8Q1_TRISP</name>
<reference evidence="3 4" key="1">
    <citation type="submission" date="2015-01" db="EMBL/GenBank/DDBJ databases">
        <title>Evolution of Trichinella species and genotypes.</title>
        <authorList>
            <person name="Korhonen P.K."/>
            <person name="Edoardo P."/>
            <person name="Giuseppe L.R."/>
            <person name="Gasser R.B."/>
        </authorList>
    </citation>
    <scope>NUCLEOTIDE SEQUENCE [LARGE SCALE GENOMIC DNA]</scope>
    <source>
        <strain evidence="3">ISS3</strain>
    </source>
</reference>
<dbReference type="InterPro" id="IPR000582">
    <property type="entry name" value="Acyl-CoA-binding_protein"/>
</dbReference>
<protein>
    <recommendedName>
        <fullName evidence="2">ACB domain-containing protein</fullName>
    </recommendedName>
</protein>
<sequence>MVAANKRLLVHVNCGHTIPKLMASLATRLDISGSAERALSQASAVQHKFNEVAWKKLKLDDDQLKDCEKQVKPNADIEETSQDEQAMETNAENNDSNSVIGNESELMMVSGSRQRSMLDEEKKVGESVRNINADKVNEGVFEGSSDGNEQSSSRNEAQVMYDTACEATNEQADENMDESQNGYPIFVPLSFCYGPCGERLLNENTLKTPDLDDYQLEADKKQVESNEGIEETKQDEQAVEAEVKSTLNEVIETVGELTVTCSGQCSDCDDEKLTAERVRSMNKDHVIVPICEVLSDGRGQLLKRNKAIKQYNDIKPNGILAHICLELASGMDIMLYCYAIGTLPYCLSEEATLNTDSATLSKEEFFQVMRKKRSNNIILSVVAKNGIIESILLIEAIWPRSVEDNNLRHPYEVLRIGDEVNLICKRTVDDFKMITAIKQIHNILNENTLKTPDLDDYQLEADKKQVESNEGIEETKQDEQAVEADVKSTLNQVIETVGELAVTCSGQCSDCDDEKLTVVRVRSMNKDYITVPMCEVSSDGKGQPLKRNEATKQYNDIKPNGILADICLELTSEMEIMLYCYAIGNAILRASPSLPATIFTASVMHLSAIRMDFEKALQRVKSVRNVSPKHHLKLYAFFKQ</sequence>
<evidence type="ECO:0000313" key="3">
    <source>
        <dbReference type="EMBL" id="KRY33339.1"/>
    </source>
</evidence>
<dbReference type="OrthoDB" id="5920230at2759"/>
<feature type="compositionally biased region" description="Acidic residues" evidence="1">
    <location>
        <begin position="76"/>
        <end position="86"/>
    </location>
</feature>
<feature type="compositionally biased region" description="Polar residues" evidence="1">
    <location>
        <begin position="87"/>
        <end position="98"/>
    </location>
</feature>
<accession>A0A0V1B8Q1</accession>
<evidence type="ECO:0000256" key="1">
    <source>
        <dbReference type="SAM" id="MobiDB-lite"/>
    </source>
</evidence>
<feature type="non-terminal residue" evidence="3">
    <location>
        <position position="640"/>
    </location>
</feature>
<dbReference type="AlphaFoldDB" id="A0A0V1B8Q1"/>
<keyword evidence="4" id="KW-1185">Reference proteome</keyword>
<dbReference type="PROSITE" id="PS51228">
    <property type="entry name" value="ACB_2"/>
    <property type="match status" value="1"/>
</dbReference>
<feature type="region of interest" description="Disordered" evidence="1">
    <location>
        <begin position="73"/>
        <end position="98"/>
    </location>
</feature>
<dbReference type="InParanoid" id="A0A0V1B8Q1"/>
<dbReference type="GO" id="GO:0000062">
    <property type="term" value="F:fatty-acyl-CoA binding"/>
    <property type="evidence" value="ECO:0007669"/>
    <property type="project" value="InterPro"/>
</dbReference>
<organism evidence="3 4">
    <name type="scientific">Trichinella spiralis</name>
    <name type="common">Trichina worm</name>
    <dbReference type="NCBI Taxonomy" id="6334"/>
    <lineage>
        <taxon>Eukaryota</taxon>
        <taxon>Metazoa</taxon>
        <taxon>Ecdysozoa</taxon>
        <taxon>Nematoda</taxon>
        <taxon>Enoplea</taxon>
        <taxon>Dorylaimia</taxon>
        <taxon>Trichinellida</taxon>
        <taxon>Trichinellidae</taxon>
        <taxon>Trichinella</taxon>
    </lineage>
</organism>
<gene>
    <name evidence="3" type="ORF">T01_11060</name>
</gene>
<proteinExistence type="predicted"/>
<feature type="domain" description="ACB" evidence="2">
    <location>
        <begin position="609"/>
        <end position="640"/>
    </location>
</feature>
<comment type="caution">
    <text evidence="3">The sequence shown here is derived from an EMBL/GenBank/DDBJ whole genome shotgun (WGS) entry which is preliminary data.</text>
</comment>
<evidence type="ECO:0000259" key="2">
    <source>
        <dbReference type="PROSITE" id="PS51228"/>
    </source>
</evidence>
<dbReference type="EMBL" id="JYDH01000083">
    <property type="protein sequence ID" value="KRY33339.1"/>
    <property type="molecule type" value="Genomic_DNA"/>
</dbReference>
<evidence type="ECO:0000313" key="4">
    <source>
        <dbReference type="Proteomes" id="UP000054776"/>
    </source>
</evidence>
<dbReference type="Proteomes" id="UP000054776">
    <property type="component" value="Unassembled WGS sequence"/>
</dbReference>